<keyword evidence="2" id="KW-1185">Reference proteome</keyword>
<name>A0A5P9NGJ7_9GAMM</name>
<organism evidence="1 2">
    <name type="scientific">Halioglobus maricola</name>
    <dbReference type="NCBI Taxonomy" id="2601894"/>
    <lineage>
        <taxon>Bacteria</taxon>
        <taxon>Pseudomonadati</taxon>
        <taxon>Pseudomonadota</taxon>
        <taxon>Gammaproteobacteria</taxon>
        <taxon>Cellvibrionales</taxon>
        <taxon>Halieaceae</taxon>
        <taxon>Halioglobus</taxon>
    </lineage>
</organism>
<dbReference type="OrthoDB" id="5736604at2"/>
<gene>
    <name evidence="1" type="ORF">EY643_04345</name>
</gene>
<accession>A0A5P9NGJ7</accession>
<evidence type="ECO:0000313" key="1">
    <source>
        <dbReference type="EMBL" id="QFU74933.1"/>
    </source>
</evidence>
<evidence type="ECO:0000313" key="2">
    <source>
        <dbReference type="Proteomes" id="UP000326287"/>
    </source>
</evidence>
<dbReference type="Proteomes" id="UP000326287">
    <property type="component" value="Chromosome"/>
</dbReference>
<reference evidence="1 2" key="1">
    <citation type="submission" date="2019-02" db="EMBL/GenBank/DDBJ databases">
        <authorList>
            <person name="Li S.-H."/>
        </authorList>
    </citation>
    <scope>NUCLEOTIDE SEQUENCE [LARGE SCALE GENOMIC DNA]</scope>
    <source>
        <strain evidence="1 2">IMCC14385</strain>
    </source>
</reference>
<protein>
    <recommendedName>
        <fullName evidence="3">Aminopeptidase</fullName>
    </recommendedName>
</protein>
<sequence length="96" mass="10941">MKKDKQKVIDDVWTEDHIRSFLDFRPHDGSNEDFHILQKAYQSMRADDFELFVSMFTGQERDVNATGRDGRTVLAIVGEHRKGTPYAEILKAAGAA</sequence>
<dbReference type="EMBL" id="CP036422">
    <property type="protein sequence ID" value="QFU74933.1"/>
    <property type="molecule type" value="Genomic_DNA"/>
</dbReference>
<dbReference type="AlphaFoldDB" id="A0A5P9NGJ7"/>
<dbReference type="RefSeq" id="WP_152661040.1">
    <property type="nucleotide sequence ID" value="NZ_CP036422.1"/>
</dbReference>
<evidence type="ECO:0008006" key="3">
    <source>
        <dbReference type="Google" id="ProtNLM"/>
    </source>
</evidence>
<dbReference type="InterPro" id="IPR047742">
    <property type="entry name" value="PA4642-like"/>
</dbReference>
<proteinExistence type="predicted"/>
<dbReference type="NCBIfam" id="NF038106">
    <property type="entry name" value="gamma_NF038106"/>
    <property type="match status" value="1"/>
</dbReference>
<dbReference type="KEGG" id="halc:EY643_04345"/>